<comment type="caution">
    <text evidence="2">The sequence shown here is derived from an EMBL/GenBank/DDBJ whole genome shotgun (WGS) entry which is preliminary data.</text>
</comment>
<name>A0AAD7EPP8_9AGAR</name>
<accession>A0AAD7EPP8</accession>
<organism evidence="2 3">
    <name type="scientific">Mycena albidolilacea</name>
    <dbReference type="NCBI Taxonomy" id="1033008"/>
    <lineage>
        <taxon>Eukaryota</taxon>
        <taxon>Fungi</taxon>
        <taxon>Dikarya</taxon>
        <taxon>Basidiomycota</taxon>
        <taxon>Agaricomycotina</taxon>
        <taxon>Agaricomycetes</taxon>
        <taxon>Agaricomycetidae</taxon>
        <taxon>Agaricales</taxon>
        <taxon>Marasmiineae</taxon>
        <taxon>Mycenaceae</taxon>
        <taxon>Mycena</taxon>
    </lineage>
</organism>
<gene>
    <name evidence="2" type="ORF">DFH08DRAFT_873791</name>
</gene>
<evidence type="ECO:0000313" key="3">
    <source>
        <dbReference type="Proteomes" id="UP001218218"/>
    </source>
</evidence>
<dbReference type="Proteomes" id="UP001218218">
    <property type="component" value="Unassembled WGS sequence"/>
</dbReference>
<dbReference type="EMBL" id="JARIHO010000024">
    <property type="protein sequence ID" value="KAJ7342916.1"/>
    <property type="molecule type" value="Genomic_DNA"/>
</dbReference>
<keyword evidence="1" id="KW-0472">Membrane</keyword>
<sequence>MEAPARRSGAEPCRTKRALGGRCGVGNPGVSCVGWQMRSVYVYGGAAALSLQSPITLAFFHLSSSSSPLLTLLLLTCTPFTLLKTYCLFDYVHLRLRFFFLVDFHSRSCTSRLALLVFMRSFFDTLIFA</sequence>
<keyword evidence="1" id="KW-0812">Transmembrane</keyword>
<reference evidence="2" key="1">
    <citation type="submission" date="2023-03" db="EMBL/GenBank/DDBJ databases">
        <title>Massive genome expansion in bonnet fungi (Mycena s.s.) driven by repeated elements and novel gene families across ecological guilds.</title>
        <authorList>
            <consortium name="Lawrence Berkeley National Laboratory"/>
            <person name="Harder C.B."/>
            <person name="Miyauchi S."/>
            <person name="Viragh M."/>
            <person name="Kuo A."/>
            <person name="Thoen E."/>
            <person name="Andreopoulos B."/>
            <person name="Lu D."/>
            <person name="Skrede I."/>
            <person name="Drula E."/>
            <person name="Henrissat B."/>
            <person name="Morin E."/>
            <person name="Kohler A."/>
            <person name="Barry K."/>
            <person name="LaButti K."/>
            <person name="Morin E."/>
            <person name="Salamov A."/>
            <person name="Lipzen A."/>
            <person name="Mereny Z."/>
            <person name="Hegedus B."/>
            <person name="Baldrian P."/>
            <person name="Stursova M."/>
            <person name="Weitz H."/>
            <person name="Taylor A."/>
            <person name="Grigoriev I.V."/>
            <person name="Nagy L.G."/>
            <person name="Martin F."/>
            <person name="Kauserud H."/>
        </authorList>
    </citation>
    <scope>NUCLEOTIDE SEQUENCE</scope>
    <source>
        <strain evidence="2">CBHHK002</strain>
    </source>
</reference>
<evidence type="ECO:0000313" key="2">
    <source>
        <dbReference type="EMBL" id="KAJ7342916.1"/>
    </source>
</evidence>
<keyword evidence="3" id="KW-1185">Reference proteome</keyword>
<keyword evidence="1" id="KW-1133">Transmembrane helix</keyword>
<proteinExistence type="predicted"/>
<evidence type="ECO:0000256" key="1">
    <source>
        <dbReference type="SAM" id="Phobius"/>
    </source>
</evidence>
<feature type="transmembrane region" description="Helical" evidence="1">
    <location>
        <begin position="69"/>
        <end position="89"/>
    </location>
</feature>
<protein>
    <submittedName>
        <fullName evidence="2">Uncharacterized protein</fullName>
    </submittedName>
</protein>
<feature type="transmembrane region" description="Helical" evidence="1">
    <location>
        <begin position="40"/>
        <end position="63"/>
    </location>
</feature>
<dbReference type="AlphaFoldDB" id="A0AAD7EPP8"/>